<reference evidence="1 2" key="1">
    <citation type="journal article" date="2018" name="Front. Plant Sci.">
        <title>Red Clover (Trifolium pratense) and Zigzag Clover (T. medium) - A Picture of Genomic Similarities and Differences.</title>
        <authorList>
            <person name="Dluhosova J."/>
            <person name="Istvanek J."/>
            <person name="Nedelnik J."/>
            <person name="Repkova J."/>
        </authorList>
    </citation>
    <scope>NUCLEOTIDE SEQUENCE [LARGE SCALE GENOMIC DNA]</scope>
    <source>
        <strain evidence="2">cv. 10/8</strain>
        <tissue evidence="1">Leaf</tissue>
    </source>
</reference>
<name>A0A392TUG4_9FABA</name>
<organism evidence="1 2">
    <name type="scientific">Trifolium medium</name>
    <dbReference type="NCBI Taxonomy" id="97028"/>
    <lineage>
        <taxon>Eukaryota</taxon>
        <taxon>Viridiplantae</taxon>
        <taxon>Streptophyta</taxon>
        <taxon>Embryophyta</taxon>
        <taxon>Tracheophyta</taxon>
        <taxon>Spermatophyta</taxon>
        <taxon>Magnoliopsida</taxon>
        <taxon>eudicotyledons</taxon>
        <taxon>Gunneridae</taxon>
        <taxon>Pentapetalae</taxon>
        <taxon>rosids</taxon>
        <taxon>fabids</taxon>
        <taxon>Fabales</taxon>
        <taxon>Fabaceae</taxon>
        <taxon>Papilionoideae</taxon>
        <taxon>50 kb inversion clade</taxon>
        <taxon>NPAAA clade</taxon>
        <taxon>Hologalegina</taxon>
        <taxon>IRL clade</taxon>
        <taxon>Trifolieae</taxon>
        <taxon>Trifolium</taxon>
    </lineage>
</organism>
<feature type="non-terminal residue" evidence="1">
    <location>
        <position position="45"/>
    </location>
</feature>
<protein>
    <submittedName>
        <fullName evidence="1">Uncharacterized protein</fullName>
    </submittedName>
</protein>
<proteinExistence type="predicted"/>
<accession>A0A392TUG4</accession>
<sequence>MLPVKLVGKSNLRRTLKGTSVSMKMVVCPRCFIVIIRVVAAPSQA</sequence>
<evidence type="ECO:0000313" key="1">
    <source>
        <dbReference type="EMBL" id="MCI64569.1"/>
    </source>
</evidence>
<dbReference type="AlphaFoldDB" id="A0A392TUG4"/>
<comment type="caution">
    <text evidence="1">The sequence shown here is derived from an EMBL/GenBank/DDBJ whole genome shotgun (WGS) entry which is preliminary data.</text>
</comment>
<dbReference type="EMBL" id="LXQA010658845">
    <property type="protein sequence ID" value="MCI64569.1"/>
    <property type="molecule type" value="Genomic_DNA"/>
</dbReference>
<keyword evidence="2" id="KW-1185">Reference proteome</keyword>
<evidence type="ECO:0000313" key="2">
    <source>
        <dbReference type="Proteomes" id="UP000265520"/>
    </source>
</evidence>
<dbReference type="Proteomes" id="UP000265520">
    <property type="component" value="Unassembled WGS sequence"/>
</dbReference>